<dbReference type="PANTHER" id="PTHR30327:SF1">
    <property type="entry name" value="UPF0301 PROTEIN YQGE"/>
    <property type="match status" value="1"/>
</dbReference>
<dbReference type="EMBL" id="OBEL01000001">
    <property type="protein sequence ID" value="SNZ05559.1"/>
    <property type="molecule type" value="Genomic_DNA"/>
</dbReference>
<evidence type="ECO:0000256" key="2">
    <source>
        <dbReference type="HAMAP-Rule" id="MF_00758"/>
    </source>
</evidence>
<dbReference type="InterPro" id="IPR003774">
    <property type="entry name" value="AlgH-like"/>
</dbReference>
<name>A0A285N812_9HYPH</name>
<dbReference type="PANTHER" id="PTHR30327">
    <property type="entry name" value="UNCHARACTERIZED PROTEIN YQGE"/>
    <property type="match status" value="1"/>
</dbReference>
<dbReference type="HAMAP" id="MF_00758">
    <property type="entry name" value="UPF0301"/>
    <property type="match status" value="1"/>
</dbReference>
<evidence type="ECO:0000256" key="1">
    <source>
        <dbReference type="ARBA" id="ARBA00009600"/>
    </source>
</evidence>
<sequence>MTELGNSNIGKSQLPSSLEGQFLVAMPSVKGPHFERSVVYICSHDKQGAMGLIINQVSDQITFPDLLKQIDILGESAGAISLPSPARRMKVLDGGPVDQGRGFVLHSGDYILKDSTLQVANDVCLTATIEILRALAEGTGPSSALLTLGYAGWSAGQLEEELQSNSWLTCEPDPTMLFECAPEDLYDRSLDLMGVDLSMLSSEVGHA</sequence>
<gene>
    <name evidence="3" type="ORF">SAMN06265368_0149</name>
</gene>
<keyword evidence="4" id="KW-1185">Reference proteome</keyword>
<evidence type="ECO:0000313" key="3">
    <source>
        <dbReference type="EMBL" id="SNZ05559.1"/>
    </source>
</evidence>
<dbReference type="AlphaFoldDB" id="A0A285N812"/>
<protein>
    <recommendedName>
        <fullName evidence="2">UPF0301 protein SAMN06265368_0149</fullName>
    </recommendedName>
</protein>
<reference evidence="3 4" key="1">
    <citation type="submission" date="2017-09" db="EMBL/GenBank/DDBJ databases">
        <authorList>
            <person name="Ehlers B."/>
            <person name="Leendertz F.H."/>
        </authorList>
    </citation>
    <scope>NUCLEOTIDE SEQUENCE [LARGE SCALE GENOMIC DNA]</scope>
    <source>
        <strain evidence="3 4">DSM 18289</strain>
    </source>
</reference>
<organism evidence="3 4">
    <name type="scientific">Cohaesibacter gelatinilyticus</name>
    <dbReference type="NCBI Taxonomy" id="372072"/>
    <lineage>
        <taxon>Bacteria</taxon>
        <taxon>Pseudomonadati</taxon>
        <taxon>Pseudomonadota</taxon>
        <taxon>Alphaproteobacteria</taxon>
        <taxon>Hyphomicrobiales</taxon>
        <taxon>Cohaesibacteraceae</taxon>
    </lineage>
</organism>
<dbReference type="NCBIfam" id="NF001268">
    <property type="entry name" value="PRK00228.1-4"/>
    <property type="match status" value="1"/>
</dbReference>
<dbReference type="RefSeq" id="WP_097151503.1">
    <property type="nucleotide sequence ID" value="NZ_OBEL01000001.1"/>
</dbReference>
<dbReference type="OrthoDB" id="9807486at2"/>
<evidence type="ECO:0000313" key="4">
    <source>
        <dbReference type="Proteomes" id="UP000219439"/>
    </source>
</evidence>
<comment type="similarity">
    <text evidence="1 2">Belongs to the UPF0301 (AlgH) family.</text>
</comment>
<proteinExistence type="inferred from homology"/>
<dbReference type="SUPFAM" id="SSF143456">
    <property type="entry name" value="VC0467-like"/>
    <property type="match status" value="1"/>
</dbReference>
<dbReference type="Pfam" id="PF02622">
    <property type="entry name" value="DUF179"/>
    <property type="match status" value="1"/>
</dbReference>
<dbReference type="Proteomes" id="UP000219439">
    <property type="component" value="Unassembled WGS sequence"/>
</dbReference>
<dbReference type="GO" id="GO:0005829">
    <property type="term" value="C:cytosol"/>
    <property type="evidence" value="ECO:0007669"/>
    <property type="project" value="TreeGrafter"/>
</dbReference>
<accession>A0A285N812</accession>
<dbReference type="Gene3D" id="3.40.1740.10">
    <property type="entry name" value="VC0467-like"/>
    <property type="match status" value="1"/>
</dbReference>